<proteinExistence type="predicted"/>
<organism evidence="2 3">
    <name type="scientific">Ensete ventricosum</name>
    <name type="common">Abyssinian banana</name>
    <name type="synonym">Musa ensete</name>
    <dbReference type="NCBI Taxonomy" id="4639"/>
    <lineage>
        <taxon>Eukaryota</taxon>
        <taxon>Viridiplantae</taxon>
        <taxon>Streptophyta</taxon>
        <taxon>Embryophyta</taxon>
        <taxon>Tracheophyta</taxon>
        <taxon>Spermatophyta</taxon>
        <taxon>Magnoliopsida</taxon>
        <taxon>Liliopsida</taxon>
        <taxon>Zingiberales</taxon>
        <taxon>Musaceae</taxon>
        <taxon>Ensete</taxon>
    </lineage>
</organism>
<name>A0A427AME6_ENSVE</name>
<feature type="region of interest" description="Disordered" evidence="1">
    <location>
        <begin position="64"/>
        <end position="104"/>
    </location>
</feature>
<dbReference type="AlphaFoldDB" id="A0A427AME6"/>
<comment type="caution">
    <text evidence="2">The sequence shown here is derived from an EMBL/GenBank/DDBJ whole genome shotgun (WGS) entry which is preliminary data.</text>
</comment>
<dbReference type="Proteomes" id="UP000287651">
    <property type="component" value="Unassembled WGS sequence"/>
</dbReference>
<dbReference type="EMBL" id="AMZH03001959">
    <property type="protein sequence ID" value="RRT77331.1"/>
    <property type="molecule type" value="Genomic_DNA"/>
</dbReference>
<gene>
    <name evidence="2" type="ORF">B296_00009123</name>
</gene>
<evidence type="ECO:0000256" key="1">
    <source>
        <dbReference type="SAM" id="MobiDB-lite"/>
    </source>
</evidence>
<accession>A0A427AME6</accession>
<evidence type="ECO:0000313" key="3">
    <source>
        <dbReference type="Proteomes" id="UP000287651"/>
    </source>
</evidence>
<sequence length="162" mass="17387">MAKSQDTKGKGSRPNYQPAEIKDESGSTSSTSTRIEIPHLLRGEGIGSCTVGLPVRTRGRRVGEDYDASANGNEMKRDAPRGAVGPPTLVAAGVRPQPTRRELATQPSYPFPVKLEGPETACRELESQGRHGALHLNVAIPIPCLLFSTIKAPTIRSLLTDF</sequence>
<evidence type="ECO:0000313" key="2">
    <source>
        <dbReference type="EMBL" id="RRT77331.1"/>
    </source>
</evidence>
<reference evidence="2 3" key="1">
    <citation type="journal article" date="2014" name="Agronomy (Basel)">
        <title>A Draft Genome Sequence for Ensete ventricosum, the Drought-Tolerant Tree Against Hunger.</title>
        <authorList>
            <person name="Harrison J."/>
            <person name="Moore K.A."/>
            <person name="Paszkiewicz K."/>
            <person name="Jones T."/>
            <person name="Grant M."/>
            <person name="Ambacheew D."/>
            <person name="Muzemil S."/>
            <person name="Studholme D.J."/>
        </authorList>
    </citation>
    <scope>NUCLEOTIDE SEQUENCE [LARGE SCALE GENOMIC DNA]</scope>
</reference>
<protein>
    <submittedName>
        <fullName evidence="2">Uncharacterized protein</fullName>
    </submittedName>
</protein>
<feature type="region of interest" description="Disordered" evidence="1">
    <location>
        <begin position="1"/>
        <end position="34"/>
    </location>
</feature>